<dbReference type="AlphaFoldDB" id="B0C8G1"/>
<dbReference type="SMART" id="SM00065">
    <property type="entry name" value="GAF"/>
    <property type="match status" value="1"/>
</dbReference>
<dbReference type="Proteomes" id="UP000000268">
    <property type="component" value="Chromosome"/>
</dbReference>
<gene>
    <name evidence="5" type="ordered locus">AM1_5154</name>
</gene>
<keyword evidence="6" id="KW-1185">Reference proteome</keyword>
<dbReference type="Pfam" id="PF00990">
    <property type="entry name" value="GGDEF"/>
    <property type="match status" value="1"/>
</dbReference>
<dbReference type="STRING" id="329726.AM1_5154"/>
<name>B0C8G1_ACAM1</name>
<feature type="domain" description="PAC" evidence="2">
    <location>
        <begin position="431"/>
        <end position="482"/>
    </location>
</feature>
<dbReference type="EMBL" id="CP000828">
    <property type="protein sequence ID" value="ABW30116.1"/>
    <property type="molecule type" value="Genomic_DNA"/>
</dbReference>
<dbReference type="Gene3D" id="3.30.450.40">
    <property type="match status" value="2"/>
</dbReference>
<accession>B0C8G1</accession>
<dbReference type="PROSITE" id="PS50883">
    <property type="entry name" value="EAL"/>
    <property type="match status" value="1"/>
</dbReference>
<dbReference type="Gene3D" id="3.30.70.270">
    <property type="match status" value="1"/>
</dbReference>
<dbReference type="InterPro" id="IPR029787">
    <property type="entry name" value="Nucleotide_cyclase"/>
</dbReference>
<feature type="domain" description="EAL" evidence="3">
    <location>
        <begin position="656"/>
        <end position="909"/>
    </location>
</feature>
<dbReference type="Pfam" id="PF13185">
    <property type="entry name" value="GAF_2"/>
    <property type="match status" value="1"/>
</dbReference>
<dbReference type="CDD" id="cd01948">
    <property type="entry name" value="EAL"/>
    <property type="match status" value="1"/>
</dbReference>
<dbReference type="InterPro" id="IPR029016">
    <property type="entry name" value="GAF-like_dom_sf"/>
</dbReference>
<dbReference type="Gene3D" id="3.30.450.20">
    <property type="entry name" value="PAS domain"/>
    <property type="match status" value="1"/>
</dbReference>
<dbReference type="InterPro" id="IPR035965">
    <property type="entry name" value="PAS-like_dom_sf"/>
</dbReference>
<evidence type="ECO:0000259" key="4">
    <source>
        <dbReference type="PROSITE" id="PS50887"/>
    </source>
</evidence>
<dbReference type="CDD" id="cd00130">
    <property type="entry name" value="PAS"/>
    <property type="match status" value="1"/>
</dbReference>
<dbReference type="Pfam" id="PF08447">
    <property type="entry name" value="PAS_3"/>
    <property type="match status" value="1"/>
</dbReference>
<dbReference type="Pfam" id="PF01590">
    <property type="entry name" value="GAF"/>
    <property type="match status" value="1"/>
</dbReference>
<dbReference type="InterPro" id="IPR035919">
    <property type="entry name" value="EAL_sf"/>
</dbReference>
<dbReference type="SMART" id="SM00267">
    <property type="entry name" value="GGDEF"/>
    <property type="match status" value="1"/>
</dbReference>
<reference evidence="5 6" key="1">
    <citation type="journal article" date="2008" name="Proc. Natl. Acad. Sci. U.S.A.">
        <title>Niche adaptation and genome expansion in the chlorophyll d-producing cyanobacterium Acaryochloris marina.</title>
        <authorList>
            <person name="Swingley W.D."/>
            <person name="Chen M."/>
            <person name="Cheung P.C."/>
            <person name="Conrad A.L."/>
            <person name="Dejesa L.C."/>
            <person name="Hao J."/>
            <person name="Honchak B.M."/>
            <person name="Karbach L.E."/>
            <person name="Kurdoglu A."/>
            <person name="Lahiri S."/>
            <person name="Mastrian S.D."/>
            <person name="Miyashita H."/>
            <person name="Page L."/>
            <person name="Ramakrishna P."/>
            <person name="Satoh S."/>
            <person name="Sattley W.M."/>
            <person name="Shimada Y."/>
            <person name="Taylor H.L."/>
            <person name="Tomo T."/>
            <person name="Tsuchiya T."/>
            <person name="Wang Z.T."/>
            <person name="Raymond J."/>
            <person name="Mimuro M."/>
            <person name="Blankenship R.E."/>
            <person name="Touchman J.W."/>
        </authorList>
    </citation>
    <scope>NUCLEOTIDE SEQUENCE [LARGE SCALE GENOMIC DNA]</scope>
    <source>
        <strain evidence="6">MBIC 11017</strain>
    </source>
</reference>
<dbReference type="InterPro" id="IPR043128">
    <property type="entry name" value="Rev_trsase/Diguanyl_cyclase"/>
</dbReference>
<dbReference type="eggNOG" id="COG5001">
    <property type="taxonomic scope" value="Bacteria"/>
</dbReference>
<evidence type="ECO:0000259" key="3">
    <source>
        <dbReference type="PROSITE" id="PS50883"/>
    </source>
</evidence>
<dbReference type="PANTHER" id="PTHR44757">
    <property type="entry name" value="DIGUANYLATE CYCLASE DGCP"/>
    <property type="match status" value="1"/>
</dbReference>
<dbReference type="Pfam" id="PF00563">
    <property type="entry name" value="EAL"/>
    <property type="match status" value="1"/>
</dbReference>
<protein>
    <submittedName>
        <fullName evidence="5">Diguanylate cyclase/phosphodiesterase with PAS/PAC sensor, putative</fullName>
    </submittedName>
</protein>
<dbReference type="SUPFAM" id="SSF55073">
    <property type="entry name" value="Nucleotide cyclase"/>
    <property type="match status" value="1"/>
</dbReference>
<dbReference type="InterPro" id="IPR013655">
    <property type="entry name" value="PAS_fold_3"/>
</dbReference>
<evidence type="ECO:0000313" key="6">
    <source>
        <dbReference type="Proteomes" id="UP000000268"/>
    </source>
</evidence>
<dbReference type="HOGENOM" id="CLU_319032_0_0_3"/>
<evidence type="ECO:0000259" key="2">
    <source>
        <dbReference type="PROSITE" id="PS50113"/>
    </source>
</evidence>
<dbReference type="InterPro" id="IPR000700">
    <property type="entry name" value="PAS-assoc_C"/>
</dbReference>
<evidence type="ECO:0000313" key="5">
    <source>
        <dbReference type="EMBL" id="ABW30116.1"/>
    </source>
</evidence>
<dbReference type="SMART" id="SM00052">
    <property type="entry name" value="EAL"/>
    <property type="match status" value="1"/>
</dbReference>
<proteinExistence type="predicted"/>
<dbReference type="InterPro" id="IPR003018">
    <property type="entry name" value="GAF"/>
</dbReference>
<dbReference type="FunFam" id="3.30.70.270:FF:000001">
    <property type="entry name" value="Diguanylate cyclase domain protein"/>
    <property type="match status" value="1"/>
</dbReference>
<dbReference type="Gene3D" id="3.20.20.450">
    <property type="entry name" value="EAL domain"/>
    <property type="match status" value="1"/>
</dbReference>
<organism evidence="5 6">
    <name type="scientific">Acaryochloris marina (strain MBIC 11017)</name>
    <dbReference type="NCBI Taxonomy" id="329726"/>
    <lineage>
        <taxon>Bacteria</taxon>
        <taxon>Bacillati</taxon>
        <taxon>Cyanobacteriota</taxon>
        <taxon>Cyanophyceae</taxon>
        <taxon>Acaryochloridales</taxon>
        <taxon>Acaryochloridaceae</taxon>
        <taxon>Acaryochloris</taxon>
    </lineage>
</organism>
<dbReference type="SUPFAM" id="SSF141868">
    <property type="entry name" value="EAL domain-like"/>
    <property type="match status" value="1"/>
</dbReference>
<dbReference type="OrthoDB" id="442691at2"/>
<dbReference type="PROSITE" id="PS50113">
    <property type="entry name" value="PAC"/>
    <property type="match status" value="1"/>
</dbReference>
<dbReference type="PROSITE" id="PS50887">
    <property type="entry name" value="GGDEF"/>
    <property type="match status" value="1"/>
</dbReference>
<dbReference type="InterPro" id="IPR052155">
    <property type="entry name" value="Biofilm_reg_signaling"/>
</dbReference>
<dbReference type="PROSITE" id="PS50112">
    <property type="entry name" value="PAS"/>
    <property type="match status" value="1"/>
</dbReference>
<dbReference type="PANTHER" id="PTHR44757:SF2">
    <property type="entry name" value="BIOFILM ARCHITECTURE MAINTENANCE PROTEIN MBAA"/>
    <property type="match status" value="1"/>
</dbReference>
<dbReference type="NCBIfam" id="TIGR00254">
    <property type="entry name" value="GGDEF"/>
    <property type="match status" value="1"/>
</dbReference>
<dbReference type="SUPFAM" id="SSF55781">
    <property type="entry name" value="GAF domain-like"/>
    <property type="match status" value="2"/>
</dbReference>
<dbReference type="RefSeq" id="WP_012165378.1">
    <property type="nucleotide sequence ID" value="NC_009925.1"/>
</dbReference>
<dbReference type="KEGG" id="amr:AM1_5154"/>
<feature type="domain" description="PAS" evidence="1">
    <location>
        <begin position="356"/>
        <end position="425"/>
    </location>
</feature>
<dbReference type="InterPro" id="IPR001633">
    <property type="entry name" value="EAL_dom"/>
</dbReference>
<feature type="domain" description="GGDEF" evidence="4">
    <location>
        <begin position="514"/>
        <end position="647"/>
    </location>
</feature>
<dbReference type="eggNOG" id="COG2203">
    <property type="taxonomic scope" value="Bacteria"/>
</dbReference>
<dbReference type="InterPro" id="IPR000160">
    <property type="entry name" value="GGDEF_dom"/>
</dbReference>
<dbReference type="SUPFAM" id="SSF55785">
    <property type="entry name" value="PYP-like sensor domain (PAS domain)"/>
    <property type="match status" value="1"/>
</dbReference>
<dbReference type="NCBIfam" id="TIGR00229">
    <property type="entry name" value="sensory_box"/>
    <property type="match status" value="1"/>
</dbReference>
<sequence>MSLSESLSILENPDVSIALGKLIIAIASATSETDVYATVAAYIPDILPVARTSIILLTEEGHELEIYALNGIEGVSPIGKTIPCDGTAAGLAVRTGQPQVNWASPDSPYLDIVRLSAEGMSLFVSVPLMIHGQAIGAVNAAFSNPSLAETQILSLLTQITTLISTNLERQMLLKQTQVAMEGYRSQAEQLQVLNEIARKLSAAISDEEVFDAIAKAIKKIIPVDRVSYAEPAPELKGFRIFRFTGDAYLPTDIVLPKEKSGLGFIYELGQPYFFAQLGESDFIEHAMLMEAGLRCGWSVPVHVMGEITGILNAASSKRIKDGNQLLSILTTLAELMGSTFERIRLQDEAAAVLRDSEEQVRLFIDGSPLLLLALDSQGMIHRVSHFGASQLGYLVDHLIGSPFSILHPDDQTAEIQAYLQTLSNLEIGEIYSREAQMLQADGTLIWARQNARRVHDHRGIPQLLLACEDISKVRSLTDQLHFMAHHDALTALPNHTLFRHTLEALIAKTADQPTPFAMLFIDLDGFKKVNDSLSHAIGNELLCQVAQRLQGAVTSSDTVARLGGDEFVVLLPRAASPDAAAKMAQAILQQLRTPFHVQNHEIFIGGSIGISLYPAQGKTSSELMKQADLAMYRAKAQGRNNYQFYSAQLSATLQRKLAIEHALRTAIEKDELNLVFQPQVGPEGQILGLEALVRWHHPTLGIVPPSTFIPIAEESHLIAALTDWVLDHSLAILAPLNSAYPHLYVAVNISAQEFLAPCTLVKRVRRALTAAKLPGSALELEITESVFLHPGEVPSQLLTALKNEGVRIAIDDFGTGFSSLAYLLNLSFDTLKIDRTFVSDIDIDPAKEGIMKGILTIANSLGVTFVAEGIESSSQLHCLQRLGCSHYQGYYFQAATAMDQLLPLIDKKFRV</sequence>
<dbReference type="CDD" id="cd01949">
    <property type="entry name" value="GGDEF"/>
    <property type="match status" value="1"/>
</dbReference>
<dbReference type="InterPro" id="IPR000014">
    <property type="entry name" value="PAS"/>
</dbReference>
<evidence type="ECO:0000259" key="1">
    <source>
        <dbReference type="PROSITE" id="PS50112"/>
    </source>
</evidence>